<dbReference type="STRING" id="1121022.GCA_000376105_01126"/>
<keyword evidence="1" id="KW-0732">Signal</keyword>
<gene>
    <name evidence="2" type="ORF">ABENE_10210</name>
</gene>
<dbReference type="PATRIC" id="fig|1121022.4.peg.2062"/>
<keyword evidence="3" id="KW-1185">Reference proteome</keyword>
<evidence type="ECO:0008006" key="4">
    <source>
        <dbReference type="Google" id="ProtNLM"/>
    </source>
</evidence>
<reference evidence="2 3" key="1">
    <citation type="journal article" date="2014" name="Nature">
        <title>Sequential evolution of bacterial morphology by co-option of a developmental regulator.</title>
        <authorList>
            <person name="Jiang C."/>
            <person name="Brown P.J."/>
            <person name="Ducret A."/>
            <person name="Brun Y.V."/>
        </authorList>
    </citation>
    <scope>NUCLEOTIDE SEQUENCE [LARGE SCALE GENOMIC DNA]</scope>
    <source>
        <strain evidence="2 3">DSM 16100</strain>
    </source>
</reference>
<accession>V4RJ81</accession>
<proteinExistence type="predicted"/>
<feature type="chain" id="PRO_5004725751" description="DUF2145 domain-containing protein" evidence="1">
    <location>
        <begin position="21"/>
        <end position="278"/>
    </location>
</feature>
<dbReference type="RefSeq" id="WP_018080791.1">
    <property type="nucleotide sequence ID" value="NZ_AQWM01000003.1"/>
</dbReference>
<feature type="signal peptide" evidence="1">
    <location>
        <begin position="1"/>
        <end position="20"/>
    </location>
</feature>
<dbReference type="AlphaFoldDB" id="V4RJ81"/>
<evidence type="ECO:0000256" key="1">
    <source>
        <dbReference type="SAM" id="SignalP"/>
    </source>
</evidence>
<dbReference type="EMBL" id="AWGB01000017">
    <property type="protein sequence ID" value="ESQ91378.1"/>
    <property type="molecule type" value="Genomic_DNA"/>
</dbReference>
<name>V4RJ81_9CAUL</name>
<sequence>MRHLALVNLAACLMATPVMAAPQATDIPKPVADSGQSGRAPKAHYTPVEAASFAKQIERDLASRQARVALVFRAGKPRDHLPDNVPYTHGAFWIYGDIKGPDGKIYKGYSSYNLYQGDGVSAPLDQSYLAQDFPLDFISANQVDDVGVIIPSPEMQRRLLALIASPTYERLHVPSYSLVSNPFSSEHQNCTEFLLDVIASAAWETNDYTQIKADLGAHFKPTIIRANIFARTFGPMINPRLRLDDQPGRIETVTYESIRAFMSDNHLLQTAYVIPRQN</sequence>
<protein>
    <recommendedName>
        <fullName evidence="4">DUF2145 domain-containing protein</fullName>
    </recommendedName>
</protein>
<evidence type="ECO:0000313" key="2">
    <source>
        <dbReference type="EMBL" id="ESQ91378.1"/>
    </source>
</evidence>
<dbReference type="eggNOG" id="COG4727">
    <property type="taxonomic scope" value="Bacteria"/>
</dbReference>
<dbReference type="Pfam" id="PF09916">
    <property type="entry name" value="DUF2145"/>
    <property type="match status" value="1"/>
</dbReference>
<dbReference type="InterPro" id="IPR014547">
    <property type="entry name" value="UCP028477"/>
</dbReference>
<organism evidence="2 3">
    <name type="scientific">Asticcacaulis benevestitus DSM 16100 = ATCC BAA-896</name>
    <dbReference type="NCBI Taxonomy" id="1121022"/>
    <lineage>
        <taxon>Bacteria</taxon>
        <taxon>Pseudomonadati</taxon>
        <taxon>Pseudomonadota</taxon>
        <taxon>Alphaproteobacteria</taxon>
        <taxon>Caulobacterales</taxon>
        <taxon>Caulobacteraceae</taxon>
        <taxon>Asticcacaulis</taxon>
    </lineage>
</organism>
<evidence type="ECO:0000313" key="3">
    <source>
        <dbReference type="Proteomes" id="UP000017837"/>
    </source>
</evidence>
<dbReference type="Proteomes" id="UP000017837">
    <property type="component" value="Unassembled WGS sequence"/>
</dbReference>
<comment type="caution">
    <text evidence="2">The sequence shown here is derived from an EMBL/GenBank/DDBJ whole genome shotgun (WGS) entry which is preliminary data.</text>
</comment>